<feature type="binding site" evidence="8">
    <location>
        <position position="124"/>
    </location>
    <ligand>
        <name>substrate</name>
    </ligand>
</feature>
<sequence>MFGRLSGLAAAAAFALLLGTPAFAQPAAQQRVPASQAEVTLTFAPVVAKTAPAVVNVYALKTAQQRVNPIFDDPFFRRFFGMPGPGGPGGPGEGPGLRAPERVQRSLGSGVIVDPSGLVLTNYHVIEGADEIRIALNDRREYEAEVLLRDQRTDLAVLRIKTEAKERFPFLELGDSDSLAVGDLVLAIGDPFGVGQTVTQGIVSALARTQVGVSDYQFFIQTDAAINPGNSGGPLVDMAGRVVGINSAIYSRSGGSHGIGFAIPANMGRVVVEQAKSGSKSVRRPWLGAKLQRVTPDIAESLGLPRPTGVLVQSVTAGSPAAKAGLRTGDLVVSVEGQGIDDPESLNYRLATRPVGGKAALLVNRSGKDQTLVVVLEVAPETVPREELLLRGRSPFAGATIVNLSPAVAEELKVDTNATGVVVYDVQDNSPAAAAGFRPGDVIVEVNNEKVARTGDLNQLAAVPQRGWRVTVLRGGRSITAVLRG</sequence>
<gene>
    <name evidence="12" type="ORF">GGQ86_004707</name>
    <name evidence="11" type="ORF">XFLAVUS301_52570</name>
</gene>
<reference evidence="11" key="1">
    <citation type="submission" date="2022-12" db="EMBL/GenBank/DDBJ databases">
        <title>Reference genome sequencing for broad-spectrum identification of bacterial and archaeal isolates by mass spectrometry.</title>
        <authorList>
            <person name="Sekiguchi Y."/>
            <person name="Tourlousse D.M."/>
        </authorList>
    </citation>
    <scope>NUCLEOTIDE SEQUENCE</scope>
    <source>
        <strain evidence="11">301</strain>
    </source>
</reference>
<dbReference type="Pfam" id="PF13180">
    <property type="entry name" value="PDZ_2"/>
    <property type="match status" value="2"/>
</dbReference>
<feature type="active site" description="Charge relay system" evidence="7">
    <location>
        <position position="231"/>
    </location>
</feature>
<evidence type="ECO:0000313" key="14">
    <source>
        <dbReference type="Proteomes" id="UP001245370"/>
    </source>
</evidence>
<dbReference type="InterPro" id="IPR036034">
    <property type="entry name" value="PDZ_sf"/>
</dbReference>
<feature type="active site" description="Charge relay system" evidence="7">
    <location>
        <position position="154"/>
    </location>
</feature>
<protein>
    <submittedName>
        <fullName evidence="11 12">Serine protease</fullName>
    </submittedName>
</protein>
<dbReference type="PANTHER" id="PTHR22939">
    <property type="entry name" value="SERINE PROTEASE FAMILY S1C HTRA-RELATED"/>
    <property type="match status" value="1"/>
</dbReference>
<feature type="binding site" evidence="8">
    <location>
        <begin position="229"/>
        <end position="231"/>
    </location>
    <ligand>
        <name>substrate</name>
    </ligand>
</feature>
<accession>A0A9W6CXB5</accession>
<evidence type="ECO:0000256" key="6">
    <source>
        <dbReference type="ARBA" id="ARBA00022825"/>
    </source>
</evidence>
<dbReference type="RefSeq" id="WP_281810090.1">
    <property type="nucleotide sequence ID" value="NZ_BSDO01000021.1"/>
</dbReference>
<keyword evidence="2 11" id="KW-0645">Protease</keyword>
<feature type="domain" description="PDZ" evidence="10">
    <location>
        <begin position="401"/>
        <end position="451"/>
    </location>
</feature>
<dbReference type="InterPro" id="IPR001940">
    <property type="entry name" value="Peptidase_S1C"/>
</dbReference>
<dbReference type="EMBL" id="JAVDPY010000011">
    <property type="protein sequence ID" value="MDR6336208.1"/>
    <property type="molecule type" value="Genomic_DNA"/>
</dbReference>
<dbReference type="InterPro" id="IPR011782">
    <property type="entry name" value="Pept_S1C_Do"/>
</dbReference>
<keyword evidence="14" id="KW-1185">Reference proteome</keyword>
<dbReference type="GeneID" id="95766027"/>
<evidence type="ECO:0000256" key="9">
    <source>
        <dbReference type="SAM" id="SignalP"/>
    </source>
</evidence>
<dbReference type="SMART" id="SM00228">
    <property type="entry name" value="PDZ"/>
    <property type="match status" value="2"/>
</dbReference>
<reference evidence="12 14" key="2">
    <citation type="submission" date="2023-07" db="EMBL/GenBank/DDBJ databases">
        <title>Genomic Encyclopedia of Type Strains, Phase IV (KMG-IV): sequencing the most valuable type-strain genomes for metagenomic binning, comparative biology and taxonomic classification.</title>
        <authorList>
            <person name="Goeker M."/>
        </authorList>
    </citation>
    <scope>NUCLEOTIDE SEQUENCE [LARGE SCALE GENOMIC DNA]</scope>
    <source>
        <strain evidence="12 14">DSM 338</strain>
    </source>
</reference>
<dbReference type="SUPFAM" id="SSF50494">
    <property type="entry name" value="Trypsin-like serine proteases"/>
    <property type="match status" value="1"/>
</dbReference>
<evidence type="ECO:0000313" key="13">
    <source>
        <dbReference type="Proteomes" id="UP001144397"/>
    </source>
</evidence>
<evidence type="ECO:0000256" key="7">
    <source>
        <dbReference type="PIRSR" id="PIRSR611782-1"/>
    </source>
</evidence>
<dbReference type="PROSITE" id="PS50106">
    <property type="entry name" value="PDZ"/>
    <property type="match status" value="2"/>
</dbReference>
<keyword evidence="3 9" id="KW-0732">Signal</keyword>
<evidence type="ECO:0000256" key="8">
    <source>
        <dbReference type="PIRSR" id="PIRSR611782-2"/>
    </source>
</evidence>
<evidence type="ECO:0000313" key="11">
    <source>
        <dbReference type="EMBL" id="GLI25583.1"/>
    </source>
</evidence>
<feature type="chain" id="PRO_5040807016" evidence="9">
    <location>
        <begin position="25"/>
        <end position="485"/>
    </location>
</feature>
<dbReference type="AlphaFoldDB" id="A0A9W6CXB5"/>
<dbReference type="InterPro" id="IPR001478">
    <property type="entry name" value="PDZ"/>
</dbReference>
<organism evidence="11 13">
    <name type="scientific">Xanthobacter flavus</name>
    <dbReference type="NCBI Taxonomy" id="281"/>
    <lineage>
        <taxon>Bacteria</taxon>
        <taxon>Pseudomonadati</taxon>
        <taxon>Pseudomonadota</taxon>
        <taxon>Alphaproteobacteria</taxon>
        <taxon>Hyphomicrobiales</taxon>
        <taxon>Xanthobacteraceae</taxon>
        <taxon>Xanthobacter</taxon>
    </lineage>
</organism>
<dbReference type="PRINTS" id="PR00834">
    <property type="entry name" value="PROTEASES2C"/>
</dbReference>
<feature type="signal peptide" evidence="9">
    <location>
        <begin position="1"/>
        <end position="24"/>
    </location>
</feature>
<evidence type="ECO:0000256" key="3">
    <source>
        <dbReference type="ARBA" id="ARBA00022729"/>
    </source>
</evidence>
<dbReference type="PANTHER" id="PTHR22939:SF129">
    <property type="entry name" value="SERINE PROTEASE HTRA2, MITOCHONDRIAL"/>
    <property type="match status" value="1"/>
</dbReference>
<proteinExistence type="inferred from homology"/>
<feature type="domain" description="PDZ" evidence="10">
    <location>
        <begin position="269"/>
        <end position="367"/>
    </location>
</feature>
<dbReference type="Proteomes" id="UP001245370">
    <property type="component" value="Unassembled WGS sequence"/>
</dbReference>
<feature type="active site" description="Charge relay system" evidence="7">
    <location>
        <position position="124"/>
    </location>
</feature>
<dbReference type="SUPFAM" id="SSF50156">
    <property type="entry name" value="PDZ domain-like"/>
    <property type="match status" value="2"/>
</dbReference>
<feature type="binding site" evidence="8">
    <location>
        <position position="154"/>
    </location>
    <ligand>
        <name>substrate</name>
    </ligand>
</feature>
<comment type="similarity">
    <text evidence="1">Belongs to the peptidase S1C family.</text>
</comment>
<evidence type="ECO:0000256" key="5">
    <source>
        <dbReference type="ARBA" id="ARBA00022801"/>
    </source>
</evidence>
<evidence type="ECO:0000256" key="2">
    <source>
        <dbReference type="ARBA" id="ARBA00022670"/>
    </source>
</evidence>
<evidence type="ECO:0000256" key="4">
    <source>
        <dbReference type="ARBA" id="ARBA00022737"/>
    </source>
</evidence>
<dbReference type="Gene3D" id="2.30.42.10">
    <property type="match status" value="2"/>
</dbReference>
<evidence type="ECO:0000259" key="10">
    <source>
        <dbReference type="PROSITE" id="PS50106"/>
    </source>
</evidence>
<dbReference type="EMBL" id="BSDO01000021">
    <property type="protein sequence ID" value="GLI25583.1"/>
    <property type="molecule type" value="Genomic_DNA"/>
</dbReference>
<dbReference type="Proteomes" id="UP001144397">
    <property type="component" value="Unassembled WGS sequence"/>
</dbReference>
<dbReference type="GO" id="GO:0006508">
    <property type="term" value="P:proteolysis"/>
    <property type="evidence" value="ECO:0007669"/>
    <property type="project" value="UniProtKB-KW"/>
</dbReference>
<dbReference type="InterPro" id="IPR009003">
    <property type="entry name" value="Peptidase_S1_PA"/>
</dbReference>
<keyword evidence="6" id="KW-0720">Serine protease</keyword>
<dbReference type="GO" id="GO:0004252">
    <property type="term" value="F:serine-type endopeptidase activity"/>
    <property type="evidence" value="ECO:0007669"/>
    <property type="project" value="InterPro"/>
</dbReference>
<dbReference type="Pfam" id="PF13365">
    <property type="entry name" value="Trypsin_2"/>
    <property type="match status" value="1"/>
</dbReference>
<keyword evidence="4" id="KW-0677">Repeat</keyword>
<comment type="caution">
    <text evidence="11">The sequence shown here is derived from an EMBL/GenBank/DDBJ whole genome shotgun (WGS) entry which is preliminary data.</text>
</comment>
<dbReference type="Gene3D" id="2.40.10.120">
    <property type="match status" value="1"/>
</dbReference>
<keyword evidence="5" id="KW-0378">Hydrolase</keyword>
<name>A0A9W6CXB5_XANFL</name>
<evidence type="ECO:0000256" key="1">
    <source>
        <dbReference type="ARBA" id="ARBA00010541"/>
    </source>
</evidence>
<evidence type="ECO:0000313" key="12">
    <source>
        <dbReference type="EMBL" id="MDR6336208.1"/>
    </source>
</evidence>
<dbReference type="NCBIfam" id="TIGR02037">
    <property type="entry name" value="degP_htrA_DO"/>
    <property type="match status" value="1"/>
</dbReference>